<comment type="caution">
    <text evidence="1">The sequence shown here is derived from an EMBL/GenBank/DDBJ whole genome shotgun (WGS) entry which is preliminary data.</text>
</comment>
<keyword evidence="2" id="KW-1185">Reference proteome</keyword>
<protein>
    <submittedName>
        <fullName evidence="1">Uncharacterized protein</fullName>
    </submittedName>
</protein>
<dbReference type="Proteomes" id="UP000635477">
    <property type="component" value="Unassembled WGS sequence"/>
</dbReference>
<evidence type="ECO:0000313" key="1">
    <source>
        <dbReference type="EMBL" id="KAF4976503.1"/>
    </source>
</evidence>
<dbReference type="OrthoDB" id="5084071at2759"/>
<gene>
    <name evidence="1" type="ORF">FZEAL_6837</name>
</gene>
<proteinExistence type="predicted"/>
<organism evidence="1 2">
    <name type="scientific">Fusarium zealandicum</name>
    <dbReference type="NCBI Taxonomy" id="1053134"/>
    <lineage>
        <taxon>Eukaryota</taxon>
        <taxon>Fungi</taxon>
        <taxon>Dikarya</taxon>
        <taxon>Ascomycota</taxon>
        <taxon>Pezizomycotina</taxon>
        <taxon>Sordariomycetes</taxon>
        <taxon>Hypocreomycetidae</taxon>
        <taxon>Hypocreales</taxon>
        <taxon>Nectriaceae</taxon>
        <taxon>Fusarium</taxon>
        <taxon>Fusarium staphyleae species complex</taxon>
    </lineage>
</organism>
<dbReference type="AlphaFoldDB" id="A0A8H4UHR4"/>
<reference evidence="1" key="1">
    <citation type="journal article" date="2020" name="BMC Genomics">
        <title>Correction to: Identification and distribution of gene clusters required for synthesis of sphingolipid metabolism inhibitors in diverse species of the filamentous fungus Fusarium.</title>
        <authorList>
            <person name="Kim H.S."/>
            <person name="Lohmar J.M."/>
            <person name="Busman M."/>
            <person name="Brown D.W."/>
            <person name="Naumann T.A."/>
            <person name="Divon H.H."/>
            <person name="Lysoe E."/>
            <person name="Uhlig S."/>
            <person name="Proctor R.H."/>
        </authorList>
    </citation>
    <scope>NUCLEOTIDE SEQUENCE</scope>
    <source>
        <strain evidence="1">NRRL 22465</strain>
    </source>
</reference>
<accession>A0A8H4UHR4</accession>
<reference evidence="1" key="2">
    <citation type="submission" date="2020-05" db="EMBL/GenBank/DDBJ databases">
        <authorList>
            <person name="Kim H.-S."/>
            <person name="Proctor R.H."/>
            <person name="Brown D.W."/>
        </authorList>
    </citation>
    <scope>NUCLEOTIDE SEQUENCE</scope>
    <source>
        <strain evidence="1">NRRL 22465</strain>
    </source>
</reference>
<sequence>MCTLVYRKYDCTKCQRRIRDDKWIEDCERVREGRKGTCEPQIEVMAEEAAAEAAEQEKKDKGRCSAI</sequence>
<dbReference type="EMBL" id="JABEYC010000527">
    <property type="protein sequence ID" value="KAF4976503.1"/>
    <property type="molecule type" value="Genomic_DNA"/>
</dbReference>
<name>A0A8H4UHR4_9HYPO</name>
<evidence type="ECO:0000313" key="2">
    <source>
        <dbReference type="Proteomes" id="UP000635477"/>
    </source>
</evidence>